<sequence>MSRPGTPVKQERLFLDLKSPRRGTPAAIPATDDDADYKVQVFSCTSSNLDPASVPPPKTHDEAFAQLLTVVGRDNDDMDSILWDYVESIGASATDGPDILEAINRQFDLIRLQAKYAAKAYDDSRKQIHGLTTRITQFEESRKKATAAHEEESNSLHREIEALQTQLALAKSKIDTKTTTTEPFDLPEWLRSKTTPTTSFEIPKALRLPLQSNPITAFDGTGDTEIVFKFIKDLDHHVKLLRDDFTDSQLIKYAFGYLTGSVLDWALDWRAKSIPLTTTWTRFFQDFKAKYVSQNAHIYLTNKLERMEFKASAIDAFNHEYKSTLQLLDLAPQDIGESNQYYQIYVRKIRDANILMAIQQLSFTTPLHLSTVMDYTSRLIAVKLASQPLRTHLPAASKPASPQTRANQPFRTRSTPRRPQPQKANNVEVDDDYDDLNALRAQRARSPPRCFACDFPDHLVPDCELKADWDSYRRQKLDTPTTGKD</sequence>
<reference evidence="4 5" key="1">
    <citation type="journal article" date="2018" name="Nat. Ecol. Evol.">
        <title>Pezizomycetes genomes reveal the molecular basis of ectomycorrhizal truffle lifestyle.</title>
        <authorList>
            <person name="Murat C."/>
            <person name="Payen T."/>
            <person name="Noel B."/>
            <person name="Kuo A."/>
            <person name="Morin E."/>
            <person name="Chen J."/>
            <person name="Kohler A."/>
            <person name="Krizsan K."/>
            <person name="Balestrini R."/>
            <person name="Da Silva C."/>
            <person name="Montanini B."/>
            <person name="Hainaut M."/>
            <person name="Levati E."/>
            <person name="Barry K.W."/>
            <person name="Belfiori B."/>
            <person name="Cichocki N."/>
            <person name="Clum A."/>
            <person name="Dockter R.B."/>
            <person name="Fauchery L."/>
            <person name="Guy J."/>
            <person name="Iotti M."/>
            <person name="Le Tacon F."/>
            <person name="Lindquist E.A."/>
            <person name="Lipzen A."/>
            <person name="Malagnac F."/>
            <person name="Mello A."/>
            <person name="Molinier V."/>
            <person name="Miyauchi S."/>
            <person name="Poulain J."/>
            <person name="Riccioni C."/>
            <person name="Rubini A."/>
            <person name="Sitrit Y."/>
            <person name="Splivallo R."/>
            <person name="Traeger S."/>
            <person name="Wang M."/>
            <person name="Zifcakova L."/>
            <person name="Wipf D."/>
            <person name="Zambonelli A."/>
            <person name="Paolocci F."/>
            <person name="Nowrousian M."/>
            <person name="Ottonello S."/>
            <person name="Baldrian P."/>
            <person name="Spatafora J.W."/>
            <person name="Henrissat B."/>
            <person name="Nagy L.G."/>
            <person name="Aury J.M."/>
            <person name="Wincker P."/>
            <person name="Grigoriev I.V."/>
            <person name="Bonfante P."/>
            <person name="Martin F.M."/>
        </authorList>
    </citation>
    <scope>NUCLEOTIDE SEQUENCE [LARGE SCALE GENOMIC DNA]</scope>
    <source>
        <strain evidence="4 5">RN42</strain>
    </source>
</reference>
<dbReference type="Proteomes" id="UP000275078">
    <property type="component" value="Unassembled WGS sequence"/>
</dbReference>
<dbReference type="InterPro" id="IPR045358">
    <property type="entry name" value="Ty3_capsid"/>
</dbReference>
<protein>
    <recommendedName>
        <fullName evidence="3">Ty3 transposon capsid-like protein domain-containing protein</fullName>
    </recommendedName>
</protein>
<organism evidence="4 5">
    <name type="scientific">Ascobolus immersus RN42</name>
    <dbReference type="NCBI Taxonomy" id="1160509"/>
    <lineage>
        <taxon>Eukaryota</taxon>
        <taxon>Fungi</taxon>
        <taxon>Dikarya</taxon>
        <taxon>Ascomycota</taxon>
        <taxon>Pezizomycotina</taxon>
        <taxon>Pezizomycetes</taxon>
        <taxon>Pezizales</taxon>
        <taxon>Ascobolaceae</taxon>
        <taxon>Ascobolus</taxon>
    </lineage>
</organism>
<feature type="coiled-coil region" evidence="1">
    <location>
        <begin position="146"/>
        <end position="173"/>
    </location>
</feature>
<dbReference type="AlphaFoldDB" id="A0A3N4I8L1"/>
<feature type="region of interest" description="Disordered" evidence="2">
    <location>
        <begin position="392"/>
        <end position="433"/>
    </location>
</feature>
<evidence type="ECO:0000259" key="3">
    <source>
        <dbReference type="Pfam" id="PF19259"/>
    </source>
</evidence>
<proteinExistence type="predicted"/>
<dbReference type="EMBL" id="ML119671">
    <property type="protein sequence ID" value="RPA82423.1"/>
    <property type="molecule type" value="Genomic_DNA"/>
</dbReference>
<keyword evidence="5" id="KW-1185">Reference proteome</keyword>
<feature type="domain" description="Ty3 transposon capsid-like protein" evidence="3">
    <location>
        <begin position="210"/>
        <end position="381"/>
    </location>
</feature>
<name>A0A3N4I8L1_ASCIM</name>
<evidence type="ECO:0000256" key="2">
    <source>
        <dbReference type="SAM" id="MobiDB-lite"/>
    </source>
</evidence>
<evidence type="ECO:0000313" key="5">
    <source>
        <dbReference type="Proteomes" id="UP000275078"/>
    </source>
</evidence>
<evidence type="ECO:0000313" key="4">
    <source>
        <dbReference type="EMBL" id="RPA82423.1"/>
    </source>
</evidence>
<evidence type="ECO:0000256" key="1">
    <source>
        <dbReference type="SAM" id="Coils"/>
    </source>
</evidence>
<dbReference type="Pfam" id="PF19259">
    <property type="entry name" value="Ty3_capsid"/>
    <property type="match status" value="1"/>
</dbReference>
<gene>
    <name evidence="4" type="ORF">BJ508DRAFT_325422</name>
</gene>
<keyword evidence="1" id="KW-0175">Coiled coil</keyword>
<accession>A0A3N4I8L1</accession>